<evidence type="ECO:0000313" key="3">
    <source>
        <dbReference type="Proteomes" id="UP000294299"/>
    </source>
</evidence>
<keyword evidence="1" id="KW-0472">Membrane</keyword>
<name>A0A484ICZ5_9ARCH</name>
<gene>
    <name evidence="2" type="ORF">NFRAN_1218</name>
</gene>
<dbReference type="EMBL" id="LR216287">
    <property type="protein sequence ID" value="VFJ13540.1"/>
    <property type="molecule type" value="Genomic_DNA"/>
</dbReference>
<accession>A0A484ICZ5</accession>
<keyword evidence="3" id="KW-1185">Reference proteome</keyword>
<keyword evidence="1" id="KW-0812">Transmembrane</keyword>
<dbReference type="SUPFAM" id="SSF55961">
    <property type="entry name" value="Bet v1-like"/>
    <property type="match status" value="1"/>
</dbReference>
<dbReference type="KEGG" id="nfn:NFRAN_1218"/>
<keyword evidence="1" id="KW-1133">Transmembrane helix</keyword>
<sequence length="233" mass="25651">MSPLGNKVTSHRSGTVIILNIKIIIMINTQNKSRNVKKIESLFTIVNTNRNTIAMTVTMSSFSLLIVLFAVLNTAVITAYGQQTDTINASKIVNASKDKVWEIVSDVDQNQAYWPITILKSIEKTKNTIERDVTVPAPPFMDNKAHQTITLNPEQFTIIENQTQGAVTGVKTISLVQPEKENNNNVTEIRVVWNLDLSKVPGIGQGFAKNGISNSVTEALDKIAIATTKDTRT</sequence>
<organism evidence="2 3">
    <name type="scientific">Candidatus Nitrosocosmicus franklandianus</name>
    <dbReference type="NCBI Taxonomy" id="1798806"/>
    <lineage>
        <taxon>Archaea</taxon>
        <taxon>Nitrososphaerota</taxon>
        <taxon>Nitrososphaeria</taxon>
        <taxon>Nitrososphaerales</taxon>
        <taxon>Nitrososphaeraceae</taxon>
        <taxon>Candidatus Nitrosocosmicus</taxon>
    </lineage>
</organism>
<reference evidence="2 3" key="1">
    <citation type="submission" date="2019-02" db="EMBL/GenBank/DDBJ databases">
        <authorList>
            <person name="Lehtovirta-Morley E L."/>
        </authorList>
    </citation>
    <scope>NUCLEOTIDE SEQUENCE [LARGE SCALE GENOMIC DNA]</scope>
    <source>
        <strain evidence="2">NFRAN1</strain>
    </source>
</reference>
<feature type="transmembrane region" description="Helical" evidence="1">
    <location>
        <begin position="52"/>
        <end position="72"/>
    </location>
</feature>
<dbReference type="Gene3D" id="3.30.530.20">
    <property type="match status" value="1"/>
</dbReference>
<dbReference type="Pfam" id="PF10604">
    <property type="entry name" value="Polyketide_cyc2"/>
    <property type="match status" value="1"/>
</dbReference>
<protein>
    <recommendedName>
        <fullName evidence="4">Polyketide cyclase / dehydrase and lipid transport</fullName>
    </recommendedName>
</protein>
<evidence type="ECO:0000313" key="2">
    <source>
        <dbReference type="EMBL" id="VFJ13540.1"/>
    </source>
</evidence>
<evidence type="ECO:0000256" key="1">
    <source>
        <dbReference type="SAM" id="Phobius"/>
    </source>
</evidence>
<dbReference type="Proteomes" id="UP000294299">
    <property type="component" value="Chromosome NFRAN"/>
</dbReference>
<evidence type="ECO:0008006" key="4">
    <source>
        <dbReference type="Google" id="ProtNLM"/>
    </source>
</evidence>
<dbReference type="InterPro" id="IPR019587">
    <property type="entry name" value="Polyketide_cyclase/dehydratase"/>
</dbReference>
<dbReference type="InterPro" id="IPR023393">
    <property type="entry name" value="START-like_dom_sf"/>
</dbReference>
<proteinExistence type="predicted"/>
<dbReference type="AlphaFoldDB" id="A0A484ICZ5"/>